<protein>
    <submittedName>
        <fullName evidence="2">Uncharacterized protein</fullName>
    </submittedName>
</protein>
<feature type="transmembrane region" description="Helical" evidence="1">
    <location>
        <begin position="44"/>
        <end position="62"/>
    </location>
</feature>
<proteinExistence type="predicted"/>
<reference evidence="2 3" key="1">
    <citation type="submission" date="2018-10" db="EMBL/GenBank/DDBJ databases">
        <title>Bradyrhizobium sp. nov., isolated from effective nodules of peanut in China.</title>
        <authorList>
            <person name="Li Y."/>
        </authorList>
    </citation>
    <scope>NUCLEOTIDE SEQUENCE [LARGE SCALE GENOMIC DNA]</scope>
    <source>
        <strain evidence="2 3">CCBAU 51781</strain>
    </source>
</reference>
<gene>
    <name evidence="2" type="ORF">EAS62_12305</name>
</gene>
<keyword evidence="1" id="KW-1133">Transmembrane helix</keyword>
<sequence length="70" mass="7806">MQTRRERRRHRIEQRNDETLVKATLLCCFVGVAYGAVMVGWWGAIGYGALGAVIGVPAGFIINTSRHLFD</sequence>
<feature type="transmembrane region" description="Helical" evidence="1">
    <location>
        <begin position="20"/>
        <end position="38"/>
    </location>
</feature>
<comment type="caution">
    <text evidence="2">The sequence shown here is derived from an EMBL/GenBank/DDBJ whole genome shotgun (WGS) entry which is preliminary data.</text>
</comment>
<keyword evidence="1" id="KW-0812">Transmembrane</keyword>
<dbReference type="EMBL" id="RDRA01000006">
    <property type="protein sequence ID" value="RXG96445.1"/>
    <property type="molecule type" value="Genomic_DNA"/>
</dbReference>
<accession>A0ABY0DN78</accession>
<evidence type="ECO:0000256" key="1">
    <source>
        <dbReference type="SAM" id="Phobius"/>
    </source>
</evidence>
<dbReference type="Proteomes" id="UP000289946">
    <property type="component" value="Unassembled WGS sequence"/>
</dbReference>
<name>A0ABY0DN78_9BRAD</name>
<evidence type="ECO:0000313" key="2">
    <source>
        <dbReference type="EMBL" id="RXG96445.1"/>
    </source>
</evidence>
<evidence type="ECO:0000313" key="3">
    <source>
        <dbReference type="Proteomes" id="UP000289946"/>
    </source>
</evidence>
<organism evidence="2 3">
    <name type="scientific">Bradyrhizobium zhanjiangense</name>
    <dbReference type="NCBI Taxonomy" id="1325107"/>
    <lineage>
        <taxon>Bacteria</taxon>
        <taxon>Pseudomonadati</taxon>
        <taxon>Pseudomonadota</taxon>
        <taxon>Alphaproteobacteria</taxon>
        <taxon>Hyphomicrobiales</taxon>
        <taxon>Nitrobacteraceae</taxon>
        <taxon>Bradyrhizobium</taxon>
    </lineage>
</organism>
<keyword evidence="1" id="KW-0472">Membrane</keyword>
<keyword evidence="3" id="KW-1185">Reference proteome</keyword>